<dbReference type="NCBIfam" id="TIGR03919">
    <property type="entry name" value="T7SS_EccB"/>
    <property type="match status" value="1"/>
</dbReference>
<proteinExistence type="predicted"/>
<dbReference type="PANTHER" id="PTHR40765:SF2">
    <property type="entry name" value="ESX-2 SECRETION SYSTEM ATPASE ECCB2"/>
    <property type="match status" value="1"/>
</dbReference>
<feature type="transmembrane region" description="Helical" evidence="1">
    <location>
        <begin position="41"/>
        <end position="63"/>
    </location>
</feature>
<name>A0A378TG65_9MYCO</name>
<protein>
    <submittedName>
        <fullName evidence="2">ESX-2 secretion system protein eccB2</fullName>
    </submittedName>
</protein>
<dbReference type="Proteomes" id="UP000254978">
    <property type="component" value="Unassembled WGS sequence"/>
</dbReference>
<evidence type="ECO:0000313" key="2">
    <source>
        <dbReference type="EMBL" id="STZ59524.1"/>
    </source>
</evidence>
<keyword evidence="1" id="KW-0812">Transmembrane</keyword>
<keyword evidence="3" id="KW-1185">Reference proteome</keyword>
<keyword evidence="1" id="KW-1133">Transmembrane helix</keyword>
<dbReference type="InterPro" id="IPR044857">
    <property type="entry name" value="T7SS_EccB_R1"/>
</dbReference>
<dbReference type="InterPro" id="IPR007795">
    <property type="entry name" value="T7SS_EccB"/>
</dbReference>
<evidence type="ECO:0000313" key="3">
    <source>
        <dbReference type="Proteomes" id="UP000254978"/>
    </source>
</evidence>
<dbReference type="GO" id="GO:0005576">
    <property type="term" value="C:extracellular region"/>
    <property type="evidence" value="ECO:0007669"/>
    <property type="project" value="TreeGrafter"/>
</dbReference>
<evidence type="ECO:0000256" key="1">
    <source>
        <dbReference type="SAM" id="Phobius"/>
    </source>
</evidence>
<gene>
    <name evidence="2" type="primary">eccB2_2</name>
    <name evidence="2" type="ORF">NCTC10821_03057</name>
</gene>
<dbReference type="PANTHER" id="PTHR40765">
    <property type="entry name" value="ESX-2 SECRETION SYSTEM ATPASE ECCB2"/>
    <property type="match status" value="1"/>
</dbReference>
<dbReference type="AlphaFoldDB" id="A0A378TG65"/>
<accession>A0A378TG65</accession>
<keyword evidence="1" id="KW-0472">Membrane</keyword>
<dbReference type="Pfam" id="PF05108">
    <property type="entry name" value="T7SS_ESX1_EccB"/>
    <property type="match status" value="1"/>
</dbReference>
<dbReference type="EMBL" id="UGQT01000001">
    <property type="protein sequence ID" value="STZ59524.1"/>
    <property type="molecule type" value="Genomic_DNA"/>
</dbReference>
<reference evidence="2 3" key="1">
    <citation type="submission" date="2018-06" db="EMBL/GenBank/DDBJ databases">
        <authorList>
            <consortium name="Pathogen Informatics"/>
            <person name="Doyle S."/>
        </authorList>
    </citation>
    <scope>NUCLEOTIDE SEQUENCE [LARGE SCALE GENOMIC DNA]</scope>
    <source>
        <strain evidence="2 3">NCTC10821</strain>
    </source>
</reference>
<sequence>MPLNLSNRDQNSGHLFYNRRLKAAITRFSVRMKHDDRKQQAAVALGIVFVLIGIAWMALLNVLKPAGLVGDSSIIGDRETGAVYAKMNGRLYPALNLTSARLVTGSSNAPAWVSADEIAKYPTGPMVGIPGIPSDLRISGGTSAWTVCDTAPVRGSSGPPVVTSIAGPLSAGAGRLPWRPTRRCWRATVRTLMSSGAGTGR</sequence>
<organism evidence="2 3">
    <name type="scientific">Mycolicibacterium tokaiense</name>
    <dbReference type="NCBI Taxonomy" id="39695"/>
    <lineage>
        <taxon>Bacteria</taxon>
        <taxon>Bacillati</taxon>
        <taxon>Actinomycetota</taxon>
        <taxon>Actinomycetes</taxon>
        <taxon>Mycobacteriales</taxon>
        <taxon>Mycobacteriaceae</taxon>
        <taxon>Mycolicibacterium</taxon>
    </lineage>
</organism>
<dbReference type="Gene3D" id="3.30.2390.20">
    <property type="entry name" value="Type VII secretion system EccB, repeat 1 domain"/>
    <property type="match status" value="1"/>
</dbReference>